<dbReference type="Proteomes" id="UP001595379">
    <property type="component" value="Unassembled WGS sequence"/>
</dbReference>
<dbReference type="EMBL" id="JBHRSV010000001">
    <property type="protein sequence ID" value="MFC2925093.1"/>
    <property type="molecule type" value="Genomic_DNA"/>
</dbReference>
<evidence type="ECO:0000313" key="2">
    <source>
        <dbReference type="Proteomes" id="UP001595379"/>
    </source>
</evidence>
<dbReference type="RefSeq" id="WP_343163973.1">
    <property type="nucleotide sequence ID" value="NZ_JBHRSV010000001.1"/>
</dbReference>
<accession>A0ABV6ZUN4</accession>
<organism evidence="1 2">
    <name type="scientific">Hyphobacterium vulgare</name>
    <dbReference type="NCBI Taxonomy" id="1736751"/>
    <lineage>
        <taxon>Bacteria</taxon>
        <taxon>Pseudomonadati</taxon>
        <taxon>Pseudomonadota</taxon>
        <taxon>Alphaproteobacteria</taxon>
        <taxon>Maricaulales</taxon>
        <taxon>Maricaulaceae</taxon>
        <taxon>Hyphobacterium</taxon>
    </lineage>
</organism>
<reference evidence="2" key="1">
    <citation type="journal article" date="2019" name="Int. J. Syst. Evol. Microbiol.">
        <title>The Global Catalogue of Microorganisms (GCM) 10K type strain sequencing project: providing services to taxonomists for standard genome sequencing and annotation.</title>
        <authorList>
            <consortium name="The Broad Institute Genomics Platform"/>
            <consortium name="The Broad Institute Genome Sequencing Center for Infectious Disease"/>
            <person name="Wu L."/>
            <person name="Ma J."/>
        </authorList>
    </citation>
    <scope>NUCLEOTIDE SEQUENCE [LARGE SCALE GENOMIC DNA]</scope>
    <source>
        <strain evidence="2">KCTC 52487</strain>
    </source>
</reference>
<name>A0ABV6ZUN4_9PROT</name>
<proteinExistence type="predicted"/>
<sequence>MFTMNSADILHRLEQKLHGRDHADLGQFQIINLDRVREGAGNQWERLKSKIFAVSAHFIEKRISAEDVLVRCNEGFLVVFDALDAPAAAERVNAISTELNLFFLGDEILRSLNVRSSASRLDTAELHAMFAVSGRLPAQPDLPGDPSAESVALAPRRRVIDIDFRRERSVIYRPIWDATRNAIATQFVVPRLIEKRTRQTYFGRDTLRGRTEPRDHLELDRHAAHAGMNAFRTAFGKGRTVALCLPVGIQSLALRSTRVALFETLTAIPCEMRRYFRLMVEGIGPGTPVSTIRETLGICHAFSPGVIVSLGRDPLAFDRFSGCHVAMFVTDGSDPRSLDDDRQREIASERAILRGAAGSRAATCLTGFVRESDIAAALRLGVRLLAGPAIADDFSHPVIPHILTREDIRRRAASRHLV</sequence>
<gene>
    <name evidence="1" type="ORF">ACFOOR_03130</name>
</gene>
<comment type="caution">
    <text evidence="1">The sequence shown here is derived from an EMBL/GenBank/DDBJ whole genome shotgun (WGS) entry which is preliminary data.</text>
</comment>
<evidence type="ECO:0008006" key="3">
    <source>
        <dbReference type="Google" id="ProtNLM"/>
    </source>
</evidence>
<evidence type="ECO:0000313" key="1">
    <source>
        <dbReference type="EMBL" id="MFC2925093.1"/>
    </source>
</evidence>
<protein>
    <recommendedName>
        <fullName evidence="3">GGDEF domain-containing protein</fullName>
    </recommendedName>
</protein>
<keyword evidence="2" id="KW-1185">Reference proteome</keyword>